<feature type="compositionally biased region" description="Polar residues" evidence="1">
    <location>
        <begin position="351"/>
        <end position="371"/>
    </location>
</feature>
<evidence type="ECO:0000313" key="2">
    <source>
        <dbReference type="EMBL" id="EJK44205.1"/>
    </source>
</evidence>
<dbReference type="EMBL" id="AGNL01050033">
    <property type="protein sequence ID" value="EJK44205.1"/>
    <property type="molecule type" value="Genomic_DNA"/>
</dbReference>
<reference evidence="2 3" key="1">
    <citation type="journal article" date="2012" name="Genome Biol.">
        <title>Genome and low-iron response of an oceanic diatom adapted to chronic iron limitation.</title>
        <authorList>
            <person name="Lommer M."/>
            <person name="Specht M."/>
            <person name="Roy A.S."/>
            <person name="Kraemer L."/>
            <person name="Andreson R."/>
            <person name="Gutowska M.A."/>
            <person name="Wolf J."/>
            <person name="Bergner S.V."/>
            <person name="Schilhabel M.B."/>
            <person name="Klostermeier U.C."/>
            <person name="Beiko R.G."/>
            <person name="Rosenstiel P."/>
            <person name="Hippler M."/>
            <person name="Laroche J."/>
        </authorList>
    </citation>
    <scope>NUCLEOTIDE SEQUENCE [LARGE SCALE GENOMIC DNA]</scope>
    <source>
        <strain evidence="2 3">CCMP1005</strain>
    </source>
</reference>
<sequence length="688" mass="75251">MKSQFDACSFGKFQVTSDYGGAINEKSLSAPGVIEIKLSSQLSELTQAQLRVEAANLVQEELAVDIGTIFDHVVFVVESCYEVEDSVCGMAAYAFVNHWLSIFFDDNWMYPAVQVGVRLHSPCKCMSLTVSRILQLHEIGHNLNLAHSGGLDGKTYTDHTCLMGNPLWEDDIASMCFNPVKNFQIAKKSNAWFQARHIQTFNSGTAPGTHWKGKLVGVADYTANSGEHPIVIKLESGTGNDYFVGFNHATGVNADAVQHRNLVTVYQVVGGDGFGYSTSSLKAVVGAGNTAKLYNWRKTGHTLKIKVNSINTGAYPLGYADVSIEFGNPPPPTMPPTRAPSPRPTNRPTKRPSNMPTKRPSNMPTSRPTTASLLRPTNLPTLLPTSEPTPSPPPTYSPTSSLPPSSKPSSSPTQIPTNQPTEVCGNKVCEMILDETPDQCPLDCIEEHDSVYITGEANKEALAIMFDVTAKRDVAITSLDVIAKKDGEDEVLVYSKLGSYSGFERDESQWENILTETVTLTADQTNNLSWREQPLKIKAGETRAFYIVTSKRKIMYVQDDEEGRLYAQNNVLEIKSGIVSKGEFQNGNGEGRFSGTLGAGKLRENNMPQRHWPLRVSQVDKIKGWLCRAQEAMFLDIQGGVINRSCHDGIVSSNKGFVLIDGQCAQQLGRSVQLIRAYPVVTGSVTAC</sequence>
<feature type="compositionally biased region" description="Low complexity" evidence="1">
    <location>
        <begin position="372"/>
        <end position="386"/>
    </location>
</feature>
<dbReference type="eggNOG" id="ENOG502SEUM">
    <property type="taxonomic scope" value="Eukaryota"/>
</dbReference>
<feature type="compositionally biased region" description="Low complexity" evidence="1">
    <location>
        <begin position="397"/>
        <end position="417"/>
    </location>
</feature>
<gene>
    <name evidence="2" type="ORF">THAOC_37278</name>
</gene>
<dbReference type="AlphaFoldDB" id="K0QZ15"/>
<dbReference type="OrthoDB" id="48545at2759"/>
<feature type="compositionally biased region" description="Pro residues" evidence="1">
    <location>
        <begin position="328"/>
        <end position="345"/>
    </location>
</feature>
<organism evidence="2 3">
    <name type="scientific">Thalassiosira oceanica</name>
    <name type="common">Marine diatom</name>
    <dbReference type="NCBI Taxonomy" id="159749"/>
    <lineage>
        <taxon>Eukaryota</taxon>
        <taxon>Sar</taxon>
        <taxon>Stramenopiles</taxon>
        <taxon>Ochrophyta</taxon>
        <taxon>Bacillariophyta</taxon>
        <taxon>Coscinodiscophyceae</taxon>
        <taxon>Thalassiosirophycidae</taxon>
        <taxon>Thalassiosirales</taxon>
        <taxon>Thalassiosiraceae</taxon>
        <taxon>Thalassiosira</taxon>
    </lineage>
</organism>
<dbReference type="Proteomes" id="UP000266841">
    <property type="component" value="Unassembled WGS sequence"/>
</dbReference>
<proteinExistence type="predicted"/>
<keyword evidence="3" id="KW-1185">Reference proteome</keyword>
<dbReference type="OMA" id="ERDESQW"/>
<feature type="region of interest" description="Disordered" evidence="1">
    <location>
        <begin position="326"/>
        <end position="421"/>
    </location>
</feature>
<comment type="caution">
    <text evidence="2">The sequence shown here is derived from an EMBL/GenBank/DDBJ whole genome shotgun (WGS) entry which is preliminary data.</text>
</comment>
<dbReference type="PANTHER" id="PTHR33683">
    <property type="entry name" value="1, PUTATIVE-RELATED"/>
    <property type="match status" value="1"/>
</dbReference>
<evidence type="ECO:0000256" key="1">
    <source>
        <dbReference type="SAM" id="MobiDB-lite"/>
    </source>
</evidence>
<evidence type="ECO:0008006" key="4">
    <source>
        <dbReference type="Google" id="ProtNLM"/>
    </source>
</evidence>
<evidence type="ECO:0000313" key="3">
    <source>
        <dbReference type="Proteomes" id="UP000266841"/>
    </source>
</evidence>
<dbReference type="PANTHER" id="PTHR33683:SF46">
    <property type="entry name" value="SUSHI DOMAIN-CONTAINING PROTEIN"/>
    <property type="match status" value="1"/>
</dbReference>
<accession>K0QZ15</accession>
<dbReference type="SUPFAM" id="SSF55486">
    <property type="entry name" value="Metalloproteases ('zincins'), catalytic domain"/>
    <property type="match status" value="1"/>
</dbReference>
<protein>
    <recommendedName>
        <fullName evidence="4">Peptidase M11 gametolysin domain-containing protein</fullName>
    </recommendedName>
</protein>
<feature type="compositionally biased region" description="Pro residues" evidence="1">
    <location>
        <begin position="387"/>
        <end position="396"/>
    </location>
</feature>
<name>K0QZ15_THAOC</name>